<evidence type="ECO:0000313" key="3">
    <source>
        <dbReference type="Proteomes" id="UP000740926"/>
    </source>
</evidence>
<dbReference type="Proteomes" id="UP000740926">
    <property type="component" value="Unassembled WGS sequence"/>
</dbReference>
<organism evidence="2 3">
    <name type="scientific">Rhizopus delemar</name>
    <dbReference type="NCBI Taxonomy" id="936053"/>
    <lineage>
        <taxon>Eukaryota</taxon>
        <taxon>Fungi</taxon>
        <taxon>Fungi incertae sedis</taxon>
        <taxon>Mucoromycota</taxon>
        <taxon>Mucoromycotina</taxon>
        <taxon>Mucoromycetes</taxon>
        <taxon>Mucorales</taxon>
        <taxon>Mucorineae</taxon>
        <taxon>Rhizopodaceae</taxon>
        <taxon>Rhizopus</taxon>
    </lineage>
</organism>
<proteinExistence type="predicted"/>
<name>A0A9P6XRP5_9FUNG</name>
<protein>
    <submittedName>
        <fullName evidence="2">Uncharacterized protein</fullName>
    </submittedName>
</protein>
<dbReference type="AlphaFoldDB" id="A0A9P6XRP5"/>
<evidence type="ECO:0000313" key="2">
    <source>
        <dbReference type="EMBL" id="KAG1531183.1"/>
    </source>
</evidence>
<keyword evidence="3" id="KW-1185">Reference proteome</keyword>
<accession>A0A9P6XRP5</accession>
<comment type="caution">
    <text evidence="2">The sequence shown here is derived from an EMBL/GenBank/DDBJ whole genome shotgun (WGS) entry which is preliminary data.</text>
</comment>
<gene>
    <name evidence="2" type="ORF">G6F50_016842</name>
</gene>
<feature type="compositionally biased region" description="Basic and acidic residues" evidence="1">
    <location>
        <begin position="30"/>
        <end position="52"/>
    </location>
</feature>
<dbReference type="EMBL" id="JAANIU010011238">
    <property type="protein sequence ID" value="KAG1531183.1"/>
    <property type="molecule type" value="Genomic_DNA"/>
</dbReference>
<evidence type="ECO:0000256" key="1">
    <source>
        <dbReference type="SAM" id="MobiDB-lite"/>
    </source>
</evidence>
<sequence>MADVATPAIERRANGAQIDGAFQCHAGAAQRHDHAQEGAEHAQQHQQADKIGRQRRAGQADPFAFHPQPRRIAQAGMQRVQPGGQTGRRFLQVGDRTRQAGGGLLVAQQFQRAG</sequence>
<feature type="region of interest" description="Disordered" evidence="1">
    <location>
        <begin position="24"/>
        <end position="67"/>
    </location>
</feature>
<reference evidence="2 3" key="1">
    <citation type="journal article" date="2020" name="Microb. Genom.">
        <title>Genetic diversity of clinical and environmental Mucorales isolates obtained from an investigation of mucormycosis cases among solid organ transplant recipients.</title>
        <authorList>
            <person name="Nguyen M.H."/>
            <person name="Kaul D."/>
            <person name="Muto C."/>
            <person name="Cheng S.J."/>
            <person name="Richter R.A."/>
            <person name="Bruno V.M."/>
            <person name="Liu G."/>
            <person name="Beyhan S."/>
            <person name="Sundermann A.J."/>
            <person name="Mounaud S."/>
            <person name="Pasculle A.W."/>
            <person name="Nierman W.C."/>
            <person name="Driscoll E."/>
            <person name="Cumbie R."/>
            <person name="Clancy C.J."/>
            <person name="Dupont C.L."/>
        </authorList>
    </citation>
    <scope>NUCLEOTIDE SEQUENCE [LARGE SCALE GENOMIC DNA]</scope>
    <source>
        <strain evidence="2 3">GL24</strain>
    </source>
</reference>